<dbReference type="GO" id="GO:0005815">
    <property type="term" value="C:microtubule organizing center"/>
    <property type="evidence" value="ECO:0007669"/>
    <property type="project" value="UniProtKB-ARBA"/>
</dbReference>
<dbReference type="SMART" id="SM00054">
    <property type="entry name" value="EFh"/>
    <property type="match status" value="4"/>
</dbReference>
<evidence type="ECO:0000256" key="5">
    <source>
        <dbReference type="SAM" id="MobiDB-lite"/>
    </source>
</evidence>
<protein>
    <submittedName>
        <fullName evidence="7">CETN1 protein</fullName>
    </submittedName>
</protein>
<dbReference type="InterPro" id="IPR002048">
    <property type="entry name" value="EF_hand_dom"/>
</dbReference>
<dbReference type="CDD" id="cd00051">
    <property type="entry name" value="EFh"/>
    <property type="match status" value="2"/>
</dbReference>
<organism evidence="7 8">
    <name type="scientific">Regulus satrapa</name>
    <name type="common">Golden-crowned kinglet</name>
    <dbReference type="NCBI Taxonomy" id="13245"/>
    <lineage>
        <taxon>Eukaryota</taxon>
        <taxon>Metazoa</taxon>
        <taxon>Chordata</taxon>
        <taxon>Craniata</taxon>
        <taxon>Vertebrata</taxon>
        <taxon>Euteleostomi</taxon>
        <taxon>Archelosauria</taxon>
        <taxon>Archosauria</taxon>
        <taxon>Dinosauria</taxon>
        <taxon>Saurischia</taxon>
        <taxon>Theropoda</taxon>
        <taxon>Coelurosauria</taxon>
        <taxon>Aves</taxon>
        <taxon>Neognathae</taxon>
        <taxon>Neoaves</taxon>
        <taxon>Telluraves</taxon>
        <taxon>Australaves</taxon>
        <taxon>Passeriformes</taxon>
        <taxon>Regulidae</taxon>
        <taxon>Regulus</taxon>
    </lineage>
</organism>
<reference evidence="7 8" key="1">
    <citation type="submission" date="2019-09" db="EMBL/GenBank/DDBJ databases">
        <title>Bird 10,000 Genomes (B10K) Project - Family phase.</title>
        <authorList>
            <person name="Zhang G."/>
        </authorList>
    </citation>
    <scope>NUCLEOTIDE SEQUENCE [LARGE SCALE GENOMIC DNA]</scope>
    <source>
        <strain evidence="7">B10K-DU-001-18</strain>
        <tissue evidence="7">Muscle</tissue>
    </source>
</reference>
<name>A0A7K4Y2X0_REGSA</name>
<comment type="caution">
    <text evidence="7">The sequence shown here is derived from an EMBL/GenBank/DDBJ whole genome shotgun (WGS) entry which is preliminary data.</text>
</comment>
<evidence type="ECO:0000256" key="3">
    <source>
        <dbReference type="ARBA" id="ARBA00022737"/>
    </source>
</evidence>
<evidence type="ECO:0000313" key="7">
    <source>
        <dbReference type="EMBL" id="NWR53372.1"/>
    </source>
</evidence>
<feature type="non-terminal residue" evidence="7">
    <location>
        <position position="1"/>
    </location>
</feature>
<dbReference type="SUPFAM" id="SSF47473">
    <property type="entry name" value="EF-hand"/>
    <property type="match status" value="1"/>
</dbReference>
<dbReference type="FunFam" id="1.10.238.10:FF:000077">
    <property type="entry name" value="Centrin 1"/>
    <property type="match status" value="1"/>
</dbReference>
<evidence type="ECO:0000259" key="6">
    <source>
        <dbReference type="PROSITE" id="PS50222"/>
    </source>
</evidence>
<dbReference type="AlphaFoldDB" id="A0A7K4Y2X0"/>
<dbReference type="GO" id="GO:0005509">
    <property type="term" value="F:calcium ion binding"/>
    <property type="evidence" value="ECO:0007669"/>
    <property type="project" value="InterPro"/>
</dbReference>
<evidence type="ECO:0000256" key="2">
    <source>
        <dbReference type="ARBA" id="ARBA00022723"/>
    </source>
</evidence>
<feature type="domain" description="EF-hand" evidence="6">
    <location>
        <begin position="63"/>
        <end position="98"/>
    </location>
</feature>
<dbReference type="InterPro" id="IPR011992">
    <property type="entry name" value="EF-hand-dom_pair"/>
</dbReference>
<feature type="non-terminal residue" evidence="7">
    <location>
        <position position="171"/>
    </location>
</feature>
<evidence type="ECO:0000313" key="8">
    <source>
        <dbReference type="Proteomes" id="UP000529728"/>
    </source>
</evidence>
<dbReference type="PANTHER" id="PTHR23048:SF59">
    <property type="entry name" value="EF-HAND SUPERFAMILY PROTEIN"/>
    <property type="match status" value="1"/>
</dbReference>
<dbReference type="Proteomes" id="UP000529728">
    <property type="component" value="Unassembled WGS sequence"/>
</dbReference>
<dbReference type="OrthoDB" id="343296at2759"/>
<dbReference type="EMBL" id="VWZN01022055">
    <property type="protein sequence ID" value="NWR53372.1"/>
    <property type="molecule type" value="Genomic_DNA"/>
</dbReference>
<dbReference type="FunFam" id="1.10.238.10:FF:000070">
    <property type="entry name" value="Centrin-1"/>
    <property type="match status" value="1"/>
</dbReference>
<sequence>RAEASEEPWELPARGRRASPGPELPEEQRRAVREAFELFHPDGSGSIDVKEMKVAMKTLGFEPKKEEIEEMISDIDKEETGKISFNDFLAVMSEKMPEKDCKEEILKAFELFDADETGKISFQNLKCVAKDLGENFTDEELQEMIDEADQDGDGEVSKQEFLSIMKKIGLY</sequence>
<dbReference type="PROSITE" id="PS50222">
    <property type="entry name" value="EF_HAND_2"/>
    <property type="match status" value="4"/>
</dbReference>
<dbReference type="InterPro" id="IPR018247">
    <property type="entry name" value="EF_Hand_1_Ca_BS"/>
</dbReference>
<dbReference type="PROSITE" id="PS00018">
    <property type="entry name" value="EF_HAND_1"/>
    <property type="match status" value="1"/>
</dbReference>
<dbReference type="Pfam" id="PF13499">
    <property type="entry name" value="EF-hand_7"/>
    <property type="match status" value="2"/>
</dbReference>
<feature type="domain" description="EF-hand" evidence="6">
    <location>
        <begin position="136"/>
        <end position="171"/>
    </location>
</feature>
<gene>
    <name evidence="7" type="primary">Cetn1_1</name>
    <name evidence="7" type="ORF">REGSAT_R06295</name>
</gene>
<keyword evidence="8" id="KW-1185">Reference proteome</keyword>
<proteinExistence type="inferred from homology"/>
<dbReference type="GO" id="GO:0016460">
    <property type="term" value="C:myosin II complex"/>
    <property type="evidence" value="ECO:0007669"/>
    <property type="project" value="TreeGrafter"/>
</dbReference>
<keyword evidence="2" id="KW-0479">Metal-binding</keyword>
<keyword evidence="4" id="KW-0106">Calcium</keyword>
<accession>A0A7K4Y2X0</accession>
<dbReference type="InterPro" id="IPR050230">
    <property type="entry name" value="CALM/Myosin/TropC-like"/>
</dbReference>
<keyword evidence="3" id="KW-0677">Repeat</keyword>
<dbReference type="Gene3D" id="1.10.238.10">
    <property type="entry name" value="EF-hand"/>
    <property type="match status" value="2"/>
</dbReference>
<feature type="domain" description="EF-hand" evidence="6">
    <location>
        <begin position="100"/>
        <end position="135"/>
    </location>
</feature>
<feature type="region of interest" description="Disordered" evidence="5">
    <location>
        <begin position="1"/>
        <end position="29"/>
    </location>
</feature>
<evidence type="ECO:0000256" key="1">
    <source>
        <dbReference type="ARBA" id="ARBA00005253"/>
    </source>
</evidence>
<comment type="similarity">
    <text evidence="1">Belongs to the centrin family.</text>
</comment>
<evidence type="ECO:0000256" key="4">
    <source>
        <dbReference type="ARBA" id="ARBA00022837"/>
    </source>
</evidence>
<dbReference type="PANTHER" id="PTHR23048">
    <property type="entry name" value="MYOSIN LIGHT CHAIN 1, 3"/>
    <property type="match status" value="1"/>
</dbReference>
<feature type="domain" description="EF-hand" evidence="6">
    <location>
        <begin position="27"/>
        <end position="62"/>
    </location>
</feature>